<feature type="region of interest" description="Disordered" evidence="1">
    <location>
        <begin position="1"/>
        <end position="22"/>
    </location>
</feature>
<dbReference type="PROSITE" id="PS50097">
    <property type="entry name" value="BTB"/>
    <property type="match status" value="1"/>
</dbReference>
<dbReference type="SUPFAM" id="SSF54695">
    <property type="entry name" value="POZ domain"/>
    <property type="match status" value="1"/>
</dbReference>
<dbReference type="Proteomes" id="UP001215598">
    <property type="component" value="Unassembled WGS sequence"/>
</dbReference>
<dbReference type="EMBL" id="JARKIB010000046">
    <property type="protein sequence ID" value="KAJ7756610.1"/>
    <property type="molecule type" value="Genomic_DNA"/>
</dbReference>
<dbReference type="Pfam" id="PF00651">
    <property type="entry name" value="BTB"/>
    <property type="match status" value="1"/>
</dbReference>
<reference evidence="3" key="1">
    <citation type="submission" date="2023-03" db="EMBL/GenBank/DDBJ databases">
        <title>Massive genome expansion in bonnet fungi (Mycena s.s.) driven by repeated elements and novel gene families across ecological guilds.</title>
        <authorList>
            <consortium name="Lawrence Berkeley National Laboratory"/>
            <person name="Harder C.B."/>
            <person name="Miyauchi S."/>
            <person name="Viragh M."/>
            <person name="Kuo A."/>
            <person name="Thoen E."/>
            <person name="Andreopoulos B."/>
            <person name="Lu D."/>
            <person name="Skrede I."/>
            <person name="Drula E."/>
            <person name="Henrissat B."/>
            <person name="Morin E."/>
            <person name="Kohler A."/>
            <person name="Barry K."/>
            <person name="LaButti K."/>
            <person name="Morin E."/>
            <person name="Salamov A."/>
            <person name="Lipzen A."/>
            <person name="Mereny Z."/>
            <person name="Hegedus B."/>
            <person name="Baldrian P."/>
            <person name="Stursova M."/>
            <person name="Weitz H."/>
            <person name="Taylor A."/>
            <person name="Grigoriev I.V."/>
            <person name="Nagy L.G."/>
            <person name="Martin F."/>
            <person name="Kauserud H."/>
        </authorList>
    </citation>
    <scope>NUCLEOTIDE SEQUENCE</scope>
    <source>
        <strain evidence="3">CBHHK182m</strain>
    </source>
</reference>
<evidence type="ECO:0000259" key="2">
    <source>
        <dbReference type="PROSITE" id="PS50097"/>
    </source>
</evidence>
<organism evidence="3 4">
    <name type="scientific">Mycena metata</name>
    <dbReference type="NCBI Taxonomy" id="1033252"/>
    <lineage>
        <taxon>Eukaryota</taxon>
        <taxon>Fungi</taxon>
        <taxon>Dikarya</taxon>
        <taxon>Basidiomycota</taxon>
        <taxon>Agaricomycotina</taxon>
        <taxon>Agaricomycetes</taxon>
        <taxon>Agaricomycetidae</taxon>
        <taxon>Agaricales</taxon>
        <taxon>Marasmiineae</taxon>
        <taxon>Mycenaceae</taxon>
        <taxon>Mycena</taxon>
    </lineage>
</organism>
<protein>
    <recommendedName>
        <fullName evidence="2">BTB domain-containing protein</fullName>
    </recommendedName>
</protein>
<evidence type="ECO:0000313" key="3">
    <source>
        <dbReference type="EMBL" id="KAJ7756610.1"/>
    </source>
</evidence>
<evidence type="ECO:0000256" key="1">
    <source>
        <dbReference type="SAM" id="MobiDB-lite"/>
    </source>
</evidence>
<dbReference type="SMART" id="SM00225">
    <property type="entry name" value="BTB"/>
    <property type="match status" value="1"/>
</dbReference>
<accession>A0AAD7J494</accession>
<evidence type="ECO:0000313" key="4">
    <source>
        <dbReference type="Proteomes" id="UP001215598"/>
    </source>
</evidence>
<dbReference type="CDD" id="cd18186">
    <property type="entry name" value="BTB_POZ_ZBTB_KLHL-like"/>
    <property type="match status" value="1"/>
</dbReference>
<dbReference type="InterPro" id="IPR000210">
    <property type="entry name" value="BTB/POZ_dom"/>
</dbReference>
<sequence>MDPAVNDPQTSPLPSTPFRDPQADLTLRSSDDIDFLVHRNILSTASPFFEGMFTLPQAEPTETERPIVRMAESGEVLNRILQFWYPGGEPVVENLHQLGEILDIAIIKYDLQPAIYLGQQFLRDYVERDPVGSFSIAVSHGWDEMALTAARETLKRPLRAFSDEASRELSHITGAAYYSLLRYHFQCGEVAGRIGTDSEWNSGSHLWRLISHDKKCICIRDTDSSGEPQIWFRDLLRGMGEKFSTIPRRTHF</sequence>
<comment type="caution">
    <text evidence="3">The sequence shown here is derived from an EMBL/GenBank/DDBJ whole genome shotgun (WGS) entry which is preliminary data.</text>
</comment>
<feature type="domain" description="BTB" evidence="2">
    <location>
        <begin position="23"/>
        <end position="93"/>
    </location>
</feature>
<name>A0AAD7J494_9AGAR</name>
<gene>
    <name evidence="3" type="ORF">B0H16DRAFT_1538506</name>
</gene>
<dbReference type="AlphaFoldDB" id="A0AAD7J494"/>
<dbReference type="InterPro" id="IPR011333">
    <property type="entry name" value="SKP1/BTB/POZ_sf"/>
</dbReference>
<keyword evidence="4" id="KW-1185">Reference proteome</keyword>
<proteinExistence type="predicted"/>
<dbReference type="Gene3D" id="3.30.710.10">
    <property type="entry name" value="Potassium Channel Kv1.1, Chain A"/>
    <property type="match status" value="1"/>
</dbReference>